<dbReference type="PANTHER" id="PTHR13992:SF39">
    <property type="entry name" value="SMRTER, ISOFORM G"/>
    <property type="match status" value="1"/>
</dbReference>
<feature type="compositionally biased region" description="Basic residues" evidence="1">
    <location>
        <begin position="815"/>
        <end position="833"/>
    </location>
</feature>
<keyword evidence="4" id="KW-1185">Reference proteome</keyword>
<dbReference type="InterPro" id="IPR009057">
    <property type="entry name" value="Homeodomain-like_sf"/>
</dbReference>
<feature type="compositionally biased region" description="Low complexity" evidence="1">
    <location>
        <begin position="109"/>
        <end position="121"/>
    </location>
</feature>
<feature type="region of interest" description="Disordered" evidence="1">
    <location>
        <begin position="1"/>
        <end position="263"/>
    </location>
</feature>
<feature type="non-terminal residue" evidence="3">
    <location>
        <position position="1287"/>
    </location>
</feature>
<feature type="region of interest" description="Disordered" evidence="1">
    <location>
        <begin position="809"/>
        <end position="849"/>
    </location>
</feature>
<evidence type="ECO:0000313" key="4">
    <source>
        <dbReference type="Proteomes" id="UP001140094"/>
    </source>
</evidence>
<dbReference type="EMBL" id="JANBUO010000887">
    <property type="protein sequence ID" value="KAJ2801009.1"/>
    <property type="molecule type" value="Genomic_DNA"/>
</dbReference>
<feature type="compositionally biased region" description="Basic and acidic residues" evidence="1">
    <location>
        <begin position="834"/>
        <end position="849"/>
    </location>
</feature>
<dbReference type="Gene3D" id="1.20.58.1880">
    <property type="match status" value="1"/>
</dbReference>
<reference evidence="3" key="1">
    <citation type="submission" date="2022-07" db="EMBL/GenBank/DDBJ databases">
        <title>Phylogenomic reconstructions and comparative analyses of Kickxellomycotina fungi.</title>
        <authorList>
            <person name="Reynolds N.K."/>
            <person name="Stajich J.E."/>
            <person name="Barry K."/>
            <person name="Grigoriev I.V."/>
            <person name="Crous P."/>
            <person name="Smith M.E."/>
        </authorList>
    </citation>
    <scope>NUCLEOTIDE SEQUENCE</scope>
    <source>
        <strain evidence="3">NRRL 1565</strain>
    </source>
</reference>
<dbReference type="InterPro" id="IPR017884">
    <property type="entry name" value="SANT_dom"/>
</dbReference>
<dbReference type="PROSITE" id="PS51293">
    <property type="entry name" value="SANT"/>
    <property type="match status" value="2"/>
</dbReference>
<dbReference type="GO" id="GO:0034967">
    <property type="term" value="C:Set3 complex"/>
    <property type="evidence" value="ECO:0007669"/>
    <property type="project" value="TreeGrafter"/>
</dbReference>
<proteinExistence type="predicted"/>
<comment type="caution">
    <text evidence="3">The sequence shown here is derived from an EMBL/GenBank/DDBJ whole genome shotgun (WGS) entry which is preliminary data.</text>
</comment>
<feature type="compositionally biased region" description="Basic and acidic residues" evidence="1">
    <location>
        <begin position="206"/>
        <end position="222"/>
    </location>
</feature>
<gene>
    <name evidence="3" type="primary">SNT1</name>
    <name evidence="3" type="ORF">H4R20_003843</name>
</gene>
<dbReference type="Pfam" id="PF00249">
    <property type="entry name" value="Myb_DNA-binding"/>
    <property type="match status" value="2"/>
</dbReference>
<feature type="compositionally biased region" description="Acidic residues" evidence="1">
    <location>
        <begin position="136"/>
        <end position="145"/>
    </location>
</feature>
<organism evidence="3 4">
    <name type="scientific">Coemansia guatemalensis</name>
    <dbReference type="NCBI Taxonomy" id="2761395"/>
    <lineage>
        <taxon>Eukaryota</taxon>
        <taxon>Fungi</taxon>
        <taxon>Fungi incertae sedis</taxon>
        <taxon>Zoopagomycota</taxon>
        <taxon>Kickxellomycotina</taxon>
        <taxon>Kickxellomycetes</taxon>
        <taxon>Kickxellales</taxon>
        <taxon>Kickxellaceae</taxon>
        <taxon>Coemansia</taxon>
    </lineage>
</organism>
<dbReference type="GO" id="GO:0003677">
    <property type="term" value="F:DNA binding"/>
    <property type="evidence" value="ECO:0007669"/>
    <property type="project" value="UniProtKB-KW"/>
</dbReference>
<name>A0A9W8LSA4_9FUNG</name>
<feature type="compositionally biased region" description="Basic and acidic residues" evidence="1">
    <location>
        <begin position="386"/>
        <end position="395"/>
    </location>
</feature>
<protein>
    <submittedName>
        <fullName evidence="3">DNA-binding protein snt1</fullName>
    </submittedName>
</protein>
<feature type="compositionally biased region" description="Acidic residues" evidence="1">
    <location>
        <begin position="1042"/>
        <end position="1054"/>
    </location>
</feature>
<feature type="compositionally biased region" description="Low complexity" evidence="1">
    <location>
        <begin position="248"/>
        <end position="263"/>
    </location>
</feature>
<dbReference type="OrthoDB" id="10258692at2759"/>
<feature type="region of interest" description="Disordered" evidence="1">
    <location>
        <begin position="373"/>
        <end position="404"/>
    </location>
</feature>
<evidence type="ECO:0000313" key="3">
    <source>
        <dbReference type="EMBL" id="KAJ2801009.1"/>
    </source>
</evidence>
<feature type="compositionally biased region" description="Low complexity" evidence="1">
    <location>
        <begin position="966"/>
        <end position="989"/>
    </location>
</feature>
<evidence type="ECO:0000259" key="2">
    <source>
        <dbReference type="PROSITE" id="PS51293"/>
    </source>
</evidence>
<feature type="compositionally biased region" description="Basic and acidic residues" evidence="1">
    <location>
        <begin position="164"/>
        <end position="174"/>
    </location>
</feature>
<evidence type="ECO:0000256" key="1">
    <source>
        <dbReference type="SAM" id="MobiDB-lite"/>
    </source>
</evidence>
<feature type="region of interest" description="Disordered" evidence="1">
    <location>
        <begin position="866"/>
        <end position="887"/>
    </location>
</feature>
<feature type="region of interest" description="Disordered" evidence="1">
    <location>
        <begin position="966"/>
        <end position="1054"/>
    </location>
</feature>
<dbReference type="PANTHER" id="PTHR13992">
    <property type="entry name" value="NUCLEAR RECEPTOR CO-REPRESSOR RELATED NCOR"/>
    <property type="match status" value="1"/>
</dbReference>
<dbReference type="SMART" id="SM00717">
    <property type="entry name" value="SANT"/>
    <property type="match status" value="2"/>
</dbReference>
<dbReference type="InterPro" id="IPR001005">
    <property type="entry name" value="SANT/Myb"/>
</dbReference>
<feature type="region of interest" description="Disordered" evidence="1">
    <location>
        <begin position="582"/>
        <end position="611"/>
    </location>
</feature>
<dbReference type="CDD" id="cd00167">
    <property type="entry name" value="SANT"/>
    <property type="match status" value="2"/>
</dbReference>
<feature type="compositionally biased region" description="Polar residues" evidence="1">
    <location>
        <begin position="85"/>
        <end position="103"/>
    </location>
</feature>
<feature type="domain" description="SANT" evidence="2">
    <location>
        <begin position="1172"/>
        <end position="1223"/>
    </location>
</feature>
<feature type="compositionally biased region" description="Polar residues" evidence="1">
    <location>
        <begin position="1"/>
        <end position="15"/>
    </location>
</feature>
<feature type="region of interest" description="Disordered" evidence="1">
    <location>
        <begin position="1264"/>
        <end position="1287"/>
    </location>
</feature>
<dbReference type="InterPro" id="IPR051571">
    <property type="entry name" value="N-CoR_corepressor"/>
</dbReference>
<dbReference type="SUPFAM" id="SSF46689">
    <property type="entry name" value="Homeodomain-like"/>
    <property type="match status" value="2"/>
</dbReference>
<dbReference type="Proteomes" id="UP001140094">
    <property type="component" value="Unassembled WGS sequence"/>
</dbReference>
<feature type="region of interest" description="Disordered" evidence="1">
    <location>
        <begin position="280"/>
        <end position="323"/>
    </location>
</feature>
<feature type="compositionally biased region" description="Basic and acidic residues" evidence="1">
    <location>
        <begin position="18"/>
        <end position="31"/>
    </location>
</feature>
<dbReference type="GO" id="GO:0006357">
    <property type="term" value="P:regulation of transcription by RNA polymerase II"/>
    <property type="evidence" value="ECO:0007669"/>
    <property type="project" value="TreeGrafter"/>
</dbReference>
<feature type="compositionally biased region" description="Basic and acidic residues" evidence="1">
    <location>
        <begin position="298"/>
        <end position="315"/>
    </location>
</feature>
<feature type="compositionally biased region" description="Basic and acidic residues" evidence="1">
    <location>
        <begin position="41"/>
        <end position="58"/>
    </location>
</feature>
<sequence>MNYNRPPADSQNPSGSAGRRDWEGSHRERSASRGVYGEEGGATRERQHSIGRERDHRSLGLSSTASGGERGRALYGRWPQDARQHSGSSRYSSRDTGSQESQTQPPPLSSRHTSSAFSRSRVAAPPFSRRATEPGEVLEEGELEMEERGGSNRRLGSRSYTVAHDARSRQRRSSEAQPPMSRNDRRSPMPSVQQTHASHYSVAARPGERKVSYSSHRSDASRHGSRAPTPASPTWSHPARVAETSQILSSVRMPSRSSSLSVSAADKINGSVQSLGAQIRTATRPNVHAPVIGAGDQAKTEIRDEDKTPSPKAEPEVAEEDVDVELELPRAQGVPKQKKQLESRISDIDREIAECKEKLVQISGTGVFVEAAGEASAGSTQPATAEEAKASEDRAVPTSPPLKQPAEAKVAASHEKAGKEINGAAIVYHMKSTIGDAATDMAGPIVPQATGSGNGDRVVGAVELDMIGTNSTESEAGSGQKDKVAELIDTIYAENQRRAATMEARMAEGFLTAFPTFVPGSYPSPTDWPFWEENERIHARIRPHLAKMLWREQRQNQSHARRLQEEYSTLYAKWRKRVDKLDRQREAKQRNVASGQMGGGSGSSSGAASGGASAQAAFGATMHRRRNASSSAAAATPLTDEFGFGLGPLFATSGRQMSMAESGAELFTSDAVHSEAELQAIIERLQHDDARNPDLRSQRTAATIPDMVVAPKERAQLQFDNNSHLVTDPIAFYHAAAPEPGTAAHRRSAYGNNGDTDHYWTQAEVSAFVTAYLTYPKQFGRIAAHVPHKTMNQCVLFYYRNKKPLRLKELEAKSSRRARRSRQTGGGGRRRRERARERRERRTREERERMAVAAAAECAAAESVADEGTAAASAPGSDDDGSQAAAAAHAVLEERTKGNALLRSIIAATRQRKREAVRVGASALGLDDNVAGLDEMPALMSPVTDAAGLDDEDDAGSADELASPVAEGAVDSAPSSVVAASVPVSTTTTHARRDEHSDEEEGELVDDGHWEPTRRRRTAHELGAYALGGSIVRTRRSRGAETEPDATDSDTDGDEEIIEASGVVTGAGRPRIVSRRSQSRFGAMLTAVLESSTADVGPSDHDCDEPGAVLHESAQDRFVAAEHAPALRRPLSSHETLMMMGTAELGASVGSPRSALDARVEAQCGAQDTVLVGAAAWQREDRRRVLRAFHKLGTDFAQVASLMPSKSPAQCRYFYYHYRTPAGALLSETLGGAPPEPAHEPPRVALELPAAAAPVAADAPLAAAPVAVSSAQDGPAPSDKPVPSGRA</sequence>
<dbReference type="Gene3D" id="1.10.10.60">
    <property type="entry name" value="Homeodomain-like"/>
    <property type="match status" value="1"/>
</dbReference>
<keyword evidence="3" id="KW-0238">DNA-binding</keyword>
<feature type="domain" description="SANT" evidence="2">
    <location>
        <begin position="760"/>
        <end position="806"/>
    </location>
</feature>
<accession>A0A9W8LSA4</accession>